<organism evidence="2 3">
    <name type="scientific">Pseudomonas graminis</name>
    <dbReference type="NCBI Taxonomy" id="158627"/>
    <lineage>
        <taxon>Bacteria</taxon>
        <taxon>Pseudomonadati</taxon>
        <taxon>Pseudomonadota</taxon>
        <taxon>Gammaproteobacteria</taxon>
        <taxon>Pseudomonadales</taxon>
        <taxon>Pseudomonadaceae</taxon>
        <taxon>Pseudomonas</taxon>
    </lineage>
</organism>
<protein>
    <recommendedName>
        <fullName evidence="4">Lipoprotein</fullName>
    </recommendedName>
</protein>
<evidence type="ECO:0000313" key="2">
    <source>
        <dbReference type="EMBL" id="QKF53169.1"/>
    </source>
</evidence>
<dbReference type="PROSITE" id="PS51257">
    <property type="entry name" value="PROKAR_LIPOPROTEIN"/>
    <property type="match status" value="1"/>
</dbReference>
<evidence type="ECO:0000256" key="1">
    <source>
        <dbReference type="SAM" id="SignalP"/>
    </source>
</evidence>
<reference evidence="3" key="1">
    <citation type="submission" date="2019-12" db="EMBL/GenBank/DDBJ databases">
        <title>Endophytic bacteria associated with Panax ginseng seedlings.</title>
        <authorList>
            <person name="Park J.M."/>
            <person name="Shin R."/>
            <person name="Jo S.H."/>
        </authorList>
    </citation>
    <scope>NUCLEOTIDE SEQUENCE [LARGE SCALE GENOMIC DNA]</scope>
    <source>
        <strain evidence="3">PgKB30</strain>
    </source>
</reference>
<name>A0A6M8MEK0_9PSED</name>
<proteinExistence type="predicted"/>
<keyword evidence="1" id="KW-0732">Signal</keyword>
<dbReference type="EMBL" id="CP053746">
    <property type="protein sequence ID" value="QKF53169.1"/>
    <property type="molecule type" value="Genomic_DNA"/>
</dbReference>
<evidence type="ECO:0008006" key="4">
    <source>
        <dbReference type="Google" id="ProtNLM"/>
    </source>
</evidence>
<keyword evidence="3" id="KW-1185">Reference proteome</keyword>
<sequence>MKRVTVAQSMCRKGRMTNLKLLVGVMILMLSMSGCATDRTMSPAPEGEKVSFSIKLPEGLEAKPMRVMYRSAICRHVTHDAHGRRETLDRYNGFDLTLRRIKNDLYEAELYVDGGGPCRWRLSNVDLGVQYSVPTPFGVDATPGWGGGLIVVFDSNNPQRQISSPITVKDAVLNVIENYYPLVSERFINGYAKQVSLVGVDGGDLTYTAPHVRKVYSEPVLHGDYVVRSIAPKKNVKGDFPKFYYPDGTVQSHWRSEADFKKMQEIRLKAEASK</sequence>
<feature type="chain" id="PRO_5026892249" description="Lipoprotein" evidence="1">
    <location>
        <begin position="37"/>
        <end position="274"/>
    </location>
</feature>
<dbReference type="KEGG" id="pgg:FX982_04161"/>
<accession>A0A6M8MEK0</accession>
<dbReference type="Proteomes" id="UP000501989">
    <property type="component" value="Chromosome"/>
</dbReference>
<evidence type="ECO:0000313" key="3">
    <source>
        <dbReference type="Proteomes" id="UP000501989"/>
    </source>
</evidence>
<dbReference type="AlphaFoldDB" id="A0A6M8MEK0"/>
<feature type="signal peptide" evidence="1">
    <location>
        <begin position="1"/>
        <end position="36"/>
    </location>
</feature>
<gene>
    <name evidence="2" type="ORF">FX982_04161</name>
</gene>